<reference evidence="2 3" key="1">
    <citation type="submission" date="2014-04" db="EMBL/GenBank/DDBJ databases">
        <title>Evolutionary Origins and Diversification of the Mycorrhizal Mutualists.</title>
        <authorList>
            <consortium name="DOE Joint Genome Institute"/>
            <consortium name="Mycorrhizal Genomics Consortium"/>
            <person name="Kohler A."/>
            <person name="Kuo A."/>
            <person name="Nagy L.G."/>
            <person name="Floudas D."/>
            <person name="Copeland A."/>
            <person name="Barry K.W."/>
            <person name="Cichocki N."/>
            <person name="Veneault-Fourrey C."/>
            <person name="LaButti K."/>
            <person name="Lindquist E.A."/>
            <person name="Lipzen A."/>
            <person name="Lundell T."/>
            <person name="Morin E."/>
            <person name="Murat C."/>
            <person name="Riley R."/>
            <person name="Ohm R."/>
            <person name="Sun H."/>
            <person name="Tunlid A."/>
            <person name="Henrissat B."/>
            <person name="Grigoriev I.V."/>
            <person name="Hibbett D.S."/>
            <person name="Martin F."/>
        </authorList>
    </citation>
    <scope>NUCLEOTIDE SEQUENCE [LARGE SCALE GENOMIC DNA]</scope>
    <source>
        <strain evidence="2 3">MD-312</strain>
    </source>
</reference>
<dbReference type="AlphaFoldDB" id="A0A0C9WDQ4"/>
<proteinExistence type="predicted"/>
<accession>A0A0C9WDQ4</accession>
<dbReference type="Proteomes" id="UP000053820">
    <property type="component" value="Unassembled WGS sequence"/>
</dbReference>
<dbReference type="HOGENOM" id="CLU_1686838_0_0_1"/>
<evidence type="ECO:0000313" key="3">
    <source>
        <dbReference type="Proteomes" id="UP000053820"/>
    </source>
</evidence>
<name>A0A0C9WDQ4_9AGAM</name>
<dbReference type="EMBL" id="KN839851">
    <property type="protein sequence ID" value="KIJ63256.1"/>
    <property type="molecule type" value="Genomic_DNA"/>
</dbReference>
<protein>
    <submittedName>
        <fullName evidence="2">Uncharacterized protein</fullName>
    </submittedName>
</protein>
<evidence type="ECO:0000256" key="1">
    <source>
        <dbReference type="SAM" id="MobiDB-lite"/>
    </source>
</evidence>
<feature type="region of interest" description="Disordered" evidence="1">
    <location>
        <begin position="33"/>
        <end position="58"/>
    </location>
</feature>
<evidence type="ECO:0000313" key="2">
    <source>
        <dbReference type="EMBL" id="KIJ63256.1"/>
    </source>
</evidence>
<gene>
    <name evidence="2" type="ORF">HYDPIDRAFT_29519</name>
</gene>
<organism evidence="2 3">
    <name type="scientific">Hydnomerulius pinastri MD-312</name>
    <dbReference type="NCBI Taxonomy" id="994086"/>
    <lineage>
        <taxon>Eukaryota</taxon>
        <taxon>Fungi</taxon>
        <taxon>Dikarya</taxon>
        <taxon>Basidiomycota</taxon>
        <taxon>Agaricomycotina</taxon>
        <taxon>Agaricomycetes</taxon>
        <taxon>Agaricomycetidae</taxon>
        <taxon>Boletales</taxon>
        <taxon>Boletales incertae sedis</taxon>
        <taxon>Leucogyrophana</taxon>
    </lineage>
</organism>
<keyword evidence="3" id="KW-1185">Reference proteome</keyword>
<sequence>MATGAQGTPCPYEEEIAALDRYYETTEITFRPAPNNRSYSGLAAACTPADPSNDEEHAPLEEAAADGIDAEEDVPRNLRDDESKCETTMGCTEHQASELTAVGVNHRQRGHVIILVAMCRRHIFTSPDDTPNNGRNRAFYLGLLVLVSAAQPRRTS</sequence>